<evidence type="ECO:0000256" key="6">
    <source>
        <dbReference type="ARBA" id="ARBA00023163"/>
    </source>
</evidence>
<dbReference type="InterPro" id="IPR035642">
    <property type="entry name" value="MraZ_N"/>
</dbReference>
<dbReference type="GO" id="GO:0000976">
    <property type="term" value="F:transcription cis-regulatory region binding"/>
    <property type="evidence" value="ECO:0007669"/>
    <property type="project" value="TreeGrafter"/>
</dbReference>
<comment type="caution">
    <text evidence="10">The sequence shown here is derived from an EMBL/GenBank/DDBJ whole genome shotgun (WGS) entry which is preliminary data.</text>
</comment>
<protein>
    <recommendedName>
        <fullName evidence="1 7">Transcriptional regulator MraZ</fullName>
    </recommendedName>
</protein>
<dbReference type="NCBIfam" id="NF001477">
    <property type="entry name" value="PRK00326.2-4"/>
    <property type="match status" value="1"/>
</dbReference>
<dbReference type="PROSITE" id="PS51740">
    <property type="entry name" value="SPOVT_ABRB"/>
    <property type="match status" value="2"/>
</dbReference>
<dbReference type="InterPro" id="IPR020603">
    <property type="entry name" value="MraZ_dom"/>
</dbReference>
<dbReference type="GO" id="GO:0051301">
    <property type="term" value="P:cell division"/>
    <property type="evidence" value="ECO:0007669"/>
    <property type="project" value="UniProtKB-KW"/>
</dbReference>
<dbReference type="GO" id="GO:0009295">
    <property type="term" value="C:nucleoid"/>
    <property type="evidence" value="ECO:0007669"/>
    <property type="project" value="UniProtKB-SubCell"/>
</dbReference>
<organism evidence="10 11">
    <name type="scientific">Parasaccharibacter apium</name>
    <dbReference type="NCBI Taxonomy" id="1510841"/>
    <lineage>
        <taxon>Bacteria</taxon>
        <taxon>Pseudomonadati</taxon>
        <taxon>Pseudomonadota</taxon>
        <taxon>Alphaproteobacteria</taxon>
        <taxon>Acetobacterales</taxon>
        <taxon>Acetobacteraceae</taxon>
        <taxon>Parasaccharibacter</taxon>
    </lineage>
</organism>
<dbReference type="SUPFAM" id="SSF89447">
    <property type="entry name" value="AbrB/MazE/MraZ-like"/>
    <property type="match status" value="1"/>
</dbReference>
<comment type="subunit">
    <text evidence="7">Forms oligomers.</text>
</comment>
<dbReference type="CDD" id="cd16320">
    <property type="entry name" value="MraZ_N"/>
    <property type="match status" value="1"/>
</dbReference>
<reference evidence="10 11" key="2">
    <citation type="journal article" date="2014" name="PLoS ONE">
        <title>Evolution of mitochondria reconstructed from the energy metabolism of living bacteria.</title>
        <authorList>
            <person name="Degli Esposti M."/>
            <person name="Chouaia B."/>
            <person name="Comandatore F."/>
            <person name="Crotti E."/>
            <person name="Sassera D."/>
            <person name="Lievens P.M."/>
            <person name="Daffonchio D."/>
            <person name="Bandi C."/>
        </authorList>
    </citation>
    <scope>NUCLEOTIDE SEQUENCE [LARGE SCALE GENOMIC DNA]</scope>
    <source>
        <strain evidence="11">AM169</strain>
    </source>
</reference>
<name>A0A7U7G5M8_9PROT</name>
<accession>A0A7U7G5M8</accession>
<dbReference type="Proteomes" id="UP000027590">
    <property type="component" value="Unassembled WGS sequence"/>
</dbReference>
<feature type="domain" description="SpoVT-AbrB" evidence="9">
    <location>
        <begin position="21"/>
        <end position="71"/>
    </location>
</feature>
<dbReference type="GO" id="GO:2000143">
    <property type="term" value="P:negative regulation of DNA-templated transcription initiation"/>
    <property type="evidence" value="ECO:0007669"/>
    <property type="project" value="TreeGrafter"/>
</dbReference>
<dbReference type="PANTHER" id="PTHR34701:SF1">
    <property type="entry name" value="TRANSCRIPTIONAL REGULATOR MRAZ"/>
    <property type="match status" value="1"/>
</dbReference>
<sequence>MSTMAGREGGTLQTMTMFLGTHASRVDAKGRISIPSPFRNALREQARPGEALMIIRPSHLHDCLECWSASAFFAFSGALDEYDPFSADHDDLATSLYADAYPLDCDREGRVSLPRSLKDHAGLEDDVSFMGLGRVFQIWNPSLAEERRRQARSRTRELGQRKRSENREKTAP</sequence>
<dbReference type="Gene3D" id="3.40.1550.20">
    <property type="entry name" value="Transcriptional regulator MraZ domain"/>
    <property type="match status" value="1"/>
</dbReference>
<evidence type="ECO:0000256" key="8">
    <source>
        <dbReference type="SAM" id="MobiDB-lite"/>
    </source>
</evidence>
<comment type="similarity">
    <text evidence="7">Belongs to the MraZ family.</text>
</comment>
<evidence type="ECO:0000256" key="1">
    <source>
        <dbReference type="ARBA" id="ARBA00013860"/>
    </source>
</evidence>
<dbReference type="EMBL" id="CBLY010000006">
    <property type="protein sequence ID" value="CDG33639.1"/>
    <property type="molecule type" value="Genomic_DNA"/>
</dbReference>
<evidence type="ECO:0000313" key="11">
    <source>
        <dbReference type="Proteomes" id="UP000027590"/>
    </source>
</evidence>
<dbReference type="InterPro" id="IPR007159">
    <property type="entry name" value="SpoVT-AbrB_dom"/>
</dbReference>
<evidence type="ECO:0000256" key="5">
    <source>
        <dbReference type="ARBA" id="ARBA00023125"/>
    </source>
</evidence>
<comment type="subcellular location">
    <subcellularLocation>
        <location evidence="7">Cytoplasm</location>
        <location evidence="7">Nucleoid</location>
    </subcellularLocation>
</comment>
<evidence type="ECO:0000256" key="3">
    <source>
        <dbReference type="ARBA" id="ARBA00022737"/>
    </source>
</evidence>
<dbReference type="GO" id="GO:0003700">
    <property type="term" value="F:DNA-binding transcription factor activity"/>
    <property type="evidence" value="ECO:0007669"/>
    <property type="project" value="UniProtKB-UniRule"/>
</dbReference>
<keyword evidence="10" id="KW-0131">Cell cycle</keyword>
<dbReference type="InterPro" id="IPR037914">
    <property type="entry name" value="SpoVT-AbrB_sf"/>
</dbReference>
<dbReference type="InterPro" id="IPR035644">
    <property type="entry name" value="MraZ_C"/>
</dbReference>
<dbReference type="HAMAP" id="MF_01008">
    <property type="entry name" value="MraZ"/>
    <property type="match status" value="1"/>
</dbReference>
<evidence type="ECO:0000256" key="4">
    <source>
        <dbReference type="ARBA" id="ARBA00023015"/>
    </source>
</evidence>
<dbReference type="PANTHER" id="PTHR34701">
    <property type="entry name" value="TRANSCRIPTIONAL REGULATOR MRAZ"/>
    <property type="match status" value="1"/>
</dbReference>
<keyword evidence="5 7" id="KW-0238">DNA-binding</keyword>
<reference evidence="10 11" key="1">
    <citation type="journal article" date="2014" name="Genome Biol. Evol.">
        <title>Acetic acid bacteria genomes reveal functional traits for adaptation to life in insect guts.</title>
        <authorList>
            <person name="Chouaia B."/>
            <person name="Gaiarsa S."/>
            <person name="Crotti E."/>
            <person name="Comandatore F."/>
            <person name="Degli Esposti M."/>
            <person name="Ricci I."/>
            <person name="Alma A."/>
            <person name="Favia G."/>
            <person name="Bandi C."/>
            <person name="Daffonchio D."/>
        </authorList>
    </citation>
    <scope>NUCLEOTIDE SEQUENCE [LARGE SCALE GENOMIC DNA]</scope>
    <source>
        <strain evidence="11">AM169</strain>
    </source>
</reference>
<feature type="region of interest" description="Disordered" evidence="8">
    <location>
        <begin position="145"/>
        <end position="172"/>
    </location>
</feature>
<keyword evidence="6 7" id="KW-0804">Transcription</keyword>
<evidence type="ECO:0000256" key="7">
    <source>
        <dbReference type="HAMAP-Rule" id="MF_01008"/>
    </source>
</evidence>
<dbReference type="Pfam" id="PF02381">
    <property type="entry name" value="MraZ"/>
    <property type="match status" value="2"/>
</dbReference>
<dbReference type="CDD" id="cd16321">
    <property type="entry name" value="MraZ_C"/>
    <property type="match status" value="1"/>
</dbReference>
<evidence type="ECO:0000256" key="2">
    <source>
        <dbReference type="ARBA" id="ARBA00022490"/>
    </source>
</evidence>
<evidence type="ECO:0000259" key="9">
    <source>
        <dbReference type="PROSITE" id="PS51740"/>
    </source>
</evidence>
<evidence type="ECO:0000313" key="10">
    <source>
        <dbReference type="EMBL" id="CDG33639.1"/>
    </source>
</evidence>
<keyword evidence="2 7" id="KW-0963">Cytoplasm</keyword>
<keyword evidence="3" id="KW-0677">Repeat</keyword>
<keyword evidence="4 7" id="KW-0805">Transcription regulation</keyword>
<proteinExistence type="inferred from homology"/>
<keyword evidence="10" id="KW-0132">Cell division</keyword>
<dbReference type="InterPro" id="IPR038619">
    <property type="entry name" value="MraZ_sf"/>
</dbReference>
<dbReference type="InterPro" id="IPR003444">
    <property type="entry name" value="MraZ"/>
</dbReference>
<gene>
    <name evidence="7" type="primary">mraZ</name>
    <name evidence="10" type="ORF">SACS_0901</name>
</gene>
<dbReference type="GO" id="GO:0005737">
    <property type="term" value="C:cytoplasm"/>
    <property type="evidence" value="ECO:0007669"/>
    <property type="project" value="UniProtKB-UniRule"/>
</dbReference>
<dbReference type="AlphaFoldDB" id="A0A7U7G5M8"/>
<feature type="domain" description="SpoVT-AbrB" evidence="9">
    <location>
        <begin position="100"/>
        <end position="143"/>
    </location>
</feature>